<dbReference type="EMBL" id="LNQE01000171">
    <property type="protein sequence ID" value="KUG28834.1"/>
    <property type="molecule type" value="Genomic_DNA"/>
</dbReference>
<reference evidence="1" key="1">
    <citation type="journal article" date="2015" name="Proc. Natl. Acad. Sci. U.S.A.">
        <title>Networks of energetic and metabolic interactions define dynamics in microbial communities.</title>
        <authorList>
            <person name="Embree M."/>
            <person name="Liu J.K."/>
            <person name="Al-Bassam M.M."/>
            <person name="Zengler K."/>
        </authorList>
    </citation>
    <scope>NUCLEOTIDE SEQUENCE</scope>
</reference>
<dbReference type="AlphaFoldDB" id="A0A0W8G760"/>
<protein>
    <submittedName>
        <fullName evidence="1">Uncharacterized protein</fullName>
    </submittedName>
</protein>
<comment type="caution">
    <text evidence="1">The sequence shown here is derived from an EMBL/GenBank/DDBJ whole genome shotgun (WGS) entry which is preliminary data.</text>
</comment>
<organism evidence="1">
    <name type="scientific">hydrocarbon metagenome</name>
    <dbReference type="NCBI Taxonomy" id="938273"/>
    <lineage>
        <taxon>unclassified sequences</taxon>
        <taxon>metagenomes</taxon>
        <taxon>ecological metagenomes</taxon>
    </lineage>
</organism>
<accession>A0A0W8G760</accession>
<sequence>MNVLSAVSVEEIARLNPELSLADILGLLQWVGPSTRVH</sequence>
<gene>
    <name evidence="1" type="ORF">ASZ90_001290</name>
</gene>
<name>A0A0W8G760_9ZZZZ</name>
<evidence type="ECO:0000313" key="1">
    <source>
        <dbReference type="EMBL" id="KUG28834.1"/>
    </source>
</evidence>
<proteinExistence type="predicted"/>